<keyword evidence="3" id="KW-1185">Reference proteome</keyword>
<evidence type="ECO:0000256" key="1">
    <source>
        <dbReference type="SAM" id="MobiDB-lite"/>
    </source>
</evidence>
<evidence type="ECO:0000313" key="3">
    <source>
        <dbReference type="Proteomes" id="UP001219934"/>
    </source>
</evidence>
<dbReference type="Proteomes" id="UP001219934">
    <property type="component" value="Unassembled WGS sequence"/>
</dbReference>
<accession>A0AAD6FUT2</accession>
<dbReference type="AlphaFoldDB" id="A0AAD6FUT2"/>
<proteinExistence type="predicted"/>
<feature type="compositionally biased region" description="Basic and acidic residues" evidence="1">
    <location>
        <begin position="1"/>
        <end position="20"/>
    </location>
</feature>
<feature type="region of interest" description="Disordered" evidence="1">
    <location>
        <begin position="1"/>
        <end position="28"/>
    </location>
</feature>
<dbReference type="EMBL" id="JAPTMU010000001">
    <property type="protein sequence ID" value="KAJ4948066.1"/>
    <property type="molecule type" value="Genomic_DNA"/>
</dbReference>
<reference evidence="2" key="1">
    <citation type="submission" date="2022-11" db="EMBL/GenBank/DDBJ databases">
        <title>Chromosome-level genome of Pogonophryne albipinna.</title>
        <authorList>
            <person name="Jo E."/>
        </authorList>
    </citation>
    <scope>NUCLEOTIDE SEQUENCE</scope>
    <source>
        <strain evidence="2">SGF0006</strain>
        <tissue evidence="2">Muscle</tissue>
    </source>
</reference>
<name>A0AAD6FUT2_9TELE</name>
<sequence length="94" mass="10062">MNFADECKGTPRVAAHEAPGRRHSSAGSRINISPLGFIMARLLFWSRTELEVRIAGLLAVLTGQFHGAGVQTCTLSMGQKGGVTEDHGLKDLVD</sequence>
<organism evidence="2 3">
    <name type="scientific">Pogonophryne albipinna</name>
    <dbReference type="NCBI Taxonomy" id="1090488"/>
    <lineage>
        <taxon>Eukaryota</taxon>
        <taxon>Metazoa</taxon>
        <taxon>Chordata</taxon>
        <taxon>Craniata</taxon>
        <taxon>Vertebrata</taxon>
        <taxon>Euteleostomi</taxon>
        <taxon>Actinopterygii</taxon>
        <taxon>Neopterygii</taxon>
        <taxon>Teleostei</taxon>
        <taxon>Neoteleostei</taxon>
        <taxon>Acanthomorphata</taxon>
        <taxon>Eupercaria</taxon>
        <taxon>Perciformes</taxon>
        <taxon>Notothenioidei</taxon>
        <taxon>Pogonophryne</taxon>
    </lineage>
</organism>
<protein>
    <submittedName>
        <fullName evidence="2">Uncharacterized protein</fullName>
    </submittedName>
</protein>
<evidence type="ECO:0000313" key="2">
    <source>
        <dbReference type="EMBL" id="KAJ4948066.1"/>
    </source>
</evidence>
<gene>
    <name evidence="2" type="ORF">JOQ06_019607</name>
</gene>
<comment type="caution">
    <text evidence="2">The sequence shown here is derived from an EMBL/GenBank/DDBJ whole genome shotgun (WGS) entry which is preliminary data.</text>
</comment>